<evidence type="ECO:0000313" key="1">
    <source>
        <dbReference type="EMBL" id="GFN95529.1"/>
    </source>
</evidence>
<dbReference type="EMBL" id="BLXT01002514">
    <property type="protein sequence ID" value="GFN95529.1"/>
    <property type="molecule type" value="Genomic_DNA"/>
</dbReference>
<gene>
    <name evidence="1" type="ORF">PoB_002203500</name>
</gene>
<keyword evidence="2" id="KW-1185">Reference proteome</keyword>
<proteinExistence type="predicted"/>
<protein>
    <submittedName>
        <fullName evidence="1">Uncharacterized protein</fullName>
    </submittedName>
</protein>
<evidence type="ECO:0000313" key="2">
    <source>
        <dbReference type="Proteomes" id="UP000735302"/>
    </source>
</evidence>
<comment type="caution">
    <text evidence="1">The sequence shown here is derived from an EMBL/GenBank/DDBJ whole genome shotgun (WGS) entry which is preliminary data.</text>
</comment>
<reference evidence="1 2" key="1">
    <citation type="journal article" date="2021" name="Elife">
        <title>Chloroplast acquisition without the gene transfer in kleptoplastic sea slugs, Plakobranchus ocellatus.</title>
        <authorList>
            <person name="Maeda T."/>
            <person name="Takahashi S."/>
            <person name="Yoshida T."/>
            <person name="Shimamura S."/>
            <person name="Takaki Y."/>
            <person name="Nagai Y."/>
            <person name="Toyoda A."/>
            <person name="Suzuki Y."/>
            <person name="Arimoto A."/>
            <person name="Ishii H."/>
            <person name="Satoh N."/>
            <person name="Nishiyama T."/>
            <person name="Hasebe M."/>
            <person name="Maruyama T."/>
            <person name="Minagawa J."/>
            <person name="Obokata J."/>
            <person name="Shigenobu S."/>
        </authorList>
    </citation>
    <scope>NUCLEOTIDE SEQUENCE [LARGE SCALE GENOMIC DNA]</scope>
</reference>
<sequence length="189" mass="21036">MVLLLSIAHIQVFQRIKRAQDTAPQEIARKFCSTHRSCCGREDNLQSETKDRMLQLASRKAVPVETNSILQGDPKRTRAHHVSVLRAEVGGREVDMMRDTGCEGIVVRKAIVEKNQWLAEKARVDLRTPDLCGEMKTLCIPDVIFDVTIGNVKAARSLVDLDMFVMVGAATRPLQVPTVESTVELIVTS</sequence>
<name>A0AAV3ZLU9_9GAST</name>
<dbReference type="Proteomes" id="UP000735302">
    <property type="component" value="Unassembled WGS sequence"/>
</dbReference>
<dbReference type="AlphaFoldDB" id="A0AAV3ZLU9"/>
<accession>A0AAV3ZLU9</accession>
<organism evidence="1 2">
    <name type="scientific">Plakobranchus ocellatus</name>
    <dbReference type="NCBI Taxonomy" id="259542"/>
    <lineage>
        <taxon>Eukaryota</taxon>
        <taxon>Metazoa</taxon>
        <taxon>Spiralia</taxon>
        <taxon>Lophotrochozoa</taxon>
        <taxon>Mollusca</taxon>
        <taxon>Gastropoda</taxon>
        <taxon>Heterobranchia</taxon>
        <taxon>Euthyneura</taxon>
        <taxon>Panpulmonata</taxon>
        <taxon>Sacoglossa</taxon>
        <taxon>Placobranchoidea</taxon>
        <taxon>Plakobranchidae</taxon>
        <taxon>Plakobranchus</taxon>
    </lineage>
</organism>